<keyword evidence="3" id="KW-0966">Cell projection</keyword>
<gene>
    <name evidence="3" type="ORF">SAMN05444000_12225</name>
</gene>
<protein>
    <submittedName>
        <fullName evidence="3">Flagellar hook-length control protein FliK</fullName>
    </submittedName>
</protein>
<dbReference type="AlphaFoldDB" id="A0A1M6QKT2"/>
<dbReference type="OrthoDB" id="7203912at2"/>
<feature type="compositionally biased region" description="Basic and acidic residues" evidence="1">
    <location>
        <begin position="87"/>
        <end position="96"/>
    </location>
</feature>
<evidence type="ECO:0000256" key="1">
    <source>
        <dbReference type="SAM" id="MobiDB-lite"/>
    </source>
</evidence>
<accession>A0A1M6QKT2</accession>
<dbReference type="CDD" id="cd17470">
    <property type="entry name" value="T3SS_Flik_C"/>
    <property type="match status" value="1"/>
</dbReference>
<evidence type="ECO:0000313" key="4">
    <source>
        <dbReference type="Proteomes" id="UP000183982"/>
    </source>
</evidence>
<keyword evidence="3" id="KW-0969">Cilium</keyword>
<feature type="region of interest" description="Disordered" evidence="1">
    <location>
        <begin position="521"/>
        <end position="563"/>
    </location>
</feature>
<dbReference type="InterPro" id="IPR021136">
    <property type="entry name" value="Flagellar_hook_control-like_C"/>
</dbReference>
<evidence type="ECO:0000313" key="3">
    <source>
        <dbReference type="EMBL" id="SHK20720.1"/>
    </source>
</evidence>
<dbReference type="Pfam" id="PF02120">
    <property type="entry name" value="Flg_hook"/>
    <property type="match status" value="1"/>
</dbReference>
<keyword evidence="4" id="KW-1185">Reference proteome</keyword>
<name>A0A1M6QKT2_9RHOB</name>
<dbReference type="Proteomes" id="UP000183982">
    <property type="component" value="Unassembled WGS sequence"/>
</dbReference>
<evidence type="ECO:0000259" key="2">
    <source>
        <dbReference type="Pfam" id="PF02120"/>
    </source>
</evidence>
<dbReference type="InterPro" id="IPR038610">
    <property type="entry name" value="FliK-like_C_sf"/>
</dbReference>
<feature type="region of interest" description="Disordered" evidence="1">
    <location>
        <begin position="43"/>
        <end position="101"/>
    </location>
</feature>
<feature type="compositionally biased region" description="Polar residues" evidence="1">
    <location>
        <begin position="545"/>
        <end position="556"/>
    </location>
</feature>
<feature type="compositionally biased region" description="Basic and acidic residues" evidence="1">
    <location>
        <begin position="521"/>
        <end position="532"/>
    </location>
</feature>
<organism evidence="3 4">
    <name type="scientific">Shimia gijangensis</name>
    <dbReference type="NCBI Taxonomy" id="1470563"/>
    <lineage>
        <taxon>Bacteria</taxon>
        <taxon>Pseudomonadati</taxon>
        <taxon>Pseudomonadota</taxon>
        <taxon>Alphaproteobacteria</taxon>
        <taxon>Rhodobacterales</taxon>
        <taxon>Roseobacteraceae</taxon>
    </lineage>
</organism>
<reference evidence="4" key="1">
    <citation type="submission" date="2016-11" db="EMBL/GenBank/DDBJ databases">
        <authorList>
            <person name="Varghese N."/>
            <person name="Submissions S."/>
        </authorList>
    </citation>
    <scope>NUCLEOTIDE SEQUENCE [LARGE SCALE GENOMIC DNA]</scope>
    <source>
        <strain evidence="4">DSM 100564</strain>
    </source>
</reference>
<proteinExistence type="predicted"/>
<dbReference type="Gene3D" id="3.30.750.140">
    <property type="match status" value="1"/>
</dbReference>
<keyword evidence="3" id="KW-0282">Flagellum</keyword>
<dbReference type="STRING" id="1470563.SAMN05444000_12225"/>
<dbReference type="EMBL" id="FQZQ01000022">
    <property type="protein sequence ID" value="SHK20720.1"/>
    <property type="molecule type" value="Genomic_DNA"/>
</dbReference>
<feature type="domain" description="Flagellar hook-length control protein-like C-terminal" evidence="2">
    <location>
        <begin position="452"/>
        <end position="527"/>
    </location>
</feature>
<feature type="region of interest" description="Disordered" evidence="1">
    <location>
        <begin position="1"/>
        <end position="25"/>
    </location>
</feature>
<sequence length="563" mass="60188">MTAPIPSRSNSTLLTGGVVPIPKERTQGKMPFDLIFWEMSENGDDAQNEIMSPELSNPMEGSEGDGLSVLPENRDTPKEPALPATDRQNDHGREEQFQDDSAGDITVCHPCTATELSPPKQANLGEMALGQMVLDLHETHVFRRPSKITSWASPLAPHVVDVGGNTIAKPVASELEHFHTGAPHLTMSTNTARGLALLGSQPGHVPAHGAASDQSRPPRWEQTMLLTHATSEHSPVAMLSGMGKPLESPAHLALAQNTGAATLGASVQPPALAPDPEPTQPISISGFEDRTKASQSHGTLGLPNKLETSRSIVGAGISATEPKNSEARDNWQAEHKRFEGVSTLRASVEPSLMPKHDMPSEYAVQFDKGDTANTPLRLKTAQEVGLAALGNPRTMMKNNEGALNENASVFAVSGVGASELQSGVALAEKTGSLPRSEVSRAAVQQVIDVISNRPSQSVEITLSPEELGRVRLVLTGTETQISVSIQAERAETADLMRRHLDLLADQYKALGYSNISFSFGEKEERRQNRDSSSETPHVQDAQEPDQPTSVIGNISASGVDIRV</sequence>